<gene>
    <name evidence="3" type="ORF">OSB1V03_LOCUS18783</name>
</gene>
<reference evidence="3" key="1">
    <citation type="submission" date="2020-11" db="EMBL/GenBank/DDBJ databases">
        <authorList>
            <person name="Tran Van P."/>
        </authorList>
    </citation>
    <scope>NUCLEOTIDE SEQUENCE</scope>
</reference>
<evidence type="ECO:0000256" key="2">
    <source>
        <dbReference type="SAM" id="Phobius"/>
    </source>
</evidence>
<keyword evidence="4" id="KW-1185">Reference proteome</keyword>
<keyword evidence="2" id="KW-1133">Transmembrane helix</keyword>
<keyword evidence="2" id="KW-0472">Membrane</keyword>
<dbReference type="EMBL" id="CAJPIZ010025751">
    <property type="protein sequence ID" value="CAG2118833.1"/>
    <property type="molecule type" value="Genomic_DNA"/>
</dbReference>
<evidence type="ECO:0000313" key="4">
    <source>
        <dbReference type="Proteomes" id="UP000759131"/>
    </source>
</evidence>
<proteinExistence type="predicted"/>
<keyword evidence="2" id="KW-0812">Transmembrane</keyword>
<evidence type="ECO:0000256" key="1">
    <source>
        <dbReference type="SAM" id="MobiDB-lite"/>
    </source>
</evidence>
<protein>
    <submittedName>
        <fullName evidence="3">Uncharacterized protein</fullName>
    </submittedName>
</protein>
<dbReference type="EMBL" id="OC880326">
    <property type="protein sequence ID" value="CAD7641703.1"/>
    <property type="molecule type" value="Genomic_DNA"/>
</dbReference>
<dbReference type="Proteomes" id="UP000759131">
    <property type="component" value="Unassembled WGS sequence"/>
</dbReference>
<evidence type="ECO:0000313" key="3">
    <source>
        <dbReference type="EMBL" id="CAD7641703.1"/>
    </source>
</evidence>
<organism evidence="3">
    <name type="scientific">Medioppia subpectinata</name>
    <dbReference type="NCBI Taxonomy" id="1979941"/>
    <lineage>
        <taxon>Eukaryota</taxon>
        <taxon>Metazoa</taxon>
        <taxon>Ecdysozoa</taxon>
        <taxon>Arthropoda</taxon>
        <taxon>Chelicerata</taxon>
        <taxon>Arachnida</taxon>
        <taxon>Acari</taxon>
        <taxon>Acariformes</taxon>
        <taxon>Sarcoptiformes</taxon>
        <taxon>Oribatida</taxon>
        <taxon>Brachypylina</taxon>
        <taxon>Oppioidea</taxon>
        <taxon>Oppiidae</taxon>
        <taxon>Medioppia</taxon>
    </lineage>
</organism>
<name>A0A7R9LHK9_9ACAR</name>
<accession>A0A7R9LHK9</accession>
<sequence length="174" mass="18279">YSTNSNNSSTLITASTGVTAGNNSGLLHTYTNPFPAFCNTQNTTTGPMVPLPNNVHPSQLLQSSVSGSGGPPPSLRPPLLSSRPSPSALVAYASSRLNLGKTCSHRCSWRFSTIILTIVCLVMFAVVTYLMCAMNSLIIPPESSKVPCIVMEEMESSAAIGSGSEMMGTTIGQY</sequence>
<feature type="region of interest" description="Disordered" evidence="1">
    <location>
        <begin position="60"/>
        <end position="83"/>
    </location>
</feature>
<feature type="non-terminal residue" evidence="3">
    <location>
        <position position="1"/>
    </location>
</feature>
<dbReference type="AlphaFoldDB" id="A0A7R9LHK9"/>
<feature type="transmembrane region" description="Helical" evidence="2">
    <location>
        <begin position="111"/>
        <end position="131"/>
    </location>
</feature>